<evidence type="ECO:0000313" key="1">
    <source>
        <dbReference type="EMBL" id="NQV66181.1"/>
    </source>
</evidence>
<comment type="caution">
    <text evidence="1">The sequence shown here is derived from an EMBL/GenBank/DDBJ whole genome shotgun (WGS) entry which is preliminary data.</text>
</comment>
<dbReference type="AlphaFoldDB" id="A0A973AAW6"/>
<reference evidence="1" key="1">
    <citation type="submission" date="2020-05" db="EMBL/GenBank/DDBJ databases">
        <title>Sulfur intermediates as new biogeochemical hubs in an aquatic model microbial ecosystem.</title>
        <authorList>
            <person name="Vigneron A."/>
        </authorList>
    </citation>
    <scope>NUCLEOTIDE SEQUENCE</scope>
    <source>
        <strain evidence="1">Bin.250</strain>
    </source>
</reference>
<evidence type="ECO:0000313" key="2">
    <source>
        <dbReference type="Proteomes" id="UP000754644"/>
    </source>
</evidence>
<organism evidence="1 2">
    <name type="scientific">SAR86 cluster bacterium</name>
    <dbReference type="NCBI Taxonomy" id="2030880"/>
    <lineage>
        <taxon>Bacteria</taxon>
        <taxon>Pseudomonadati</taxon>
        <taxon>Pseudomonadota</taxon>
        <taxon>Gammaproteobacteria</taxon>
        <taxon>SAR86 cluster</taxon>
    </lineage>
</organism>
<proteinExistence type="predicted"/>
<dbReference type="Proteomes" id="UP000754644">
    <property type="component" value="Unassembled WGS sequence"/>
</dbReference>
<accession>A0A973AAW6</accession>
<gene>
    <name evidence="1" type="ORF">HQ497_12535</name>
</gene>
<dbReference type="EMBL" id="JABMOJ010000473">
    <property type="protein sequence ID" value="NQV66181.1"/>
    <property type="molecule type" value="Genomic_DNA"/>
</dbReference>
<sequence length="72" mass="7538">MMQVAMDDPSVKQTLLAVLAIDVSIRGYAIDQLISGMRMQGAPADFVEAISCLKDAAIARKAIDMLAAGAGK</sequence>
<protein>
    <submittedName>
        <fullName evidence="1">Uncharacterized protein</fullName>
    </submittedName>
</protein>
<name>A0A973AAW6_9GAMM</name>